<reference evidence="1" key="1">
    <citation type="submission" date="2016-02" db="EMBL/GenBank/DDBJ databases">
        <title>Genome sequence of Bacillus trypoxylicola KCTC 13244(T).</title>
        <authorList>
            <person name="Jeong H."/>
            <person name="Park S.-H."/>
            <person name="Choi S.-K."/>
        </authorList>
    </citation>
    <scope>NUCLEOTIDE SEQUENCE [LARGE SCALE GENOMIC DNA]</scope>
    <source>
        <strain evidence="1">KCTC 13244</strain>
    </source>
</reference>
<keyword evidence="1" id="KW-0966">Cell projection</keyword>
<dbReference type="AlphaFoldDB" id="A0A162FD30"/>
<dbReference type="EMBL" id="LTAO01000001">
    <property type="protein sequence ID" value="KYG35331.1"/>
    <property type="molecule type" value="Genomic_DNA"/>
</dbReference>
<comment type="caution">
    <text evidence="1">The sequence shown here is derived from an EMBL/GenBank/DDBJ whole genome shotgun (WGS) entry which is preliminary data.</text>
</comment>
<dbReference type="PANTHER" id="PTHR39185:SF1">
    <property type="entry name" value="SWARMING MOTILITY PROTEIN SWRD"/>
    <property type="match status" value="1"/>
</dbReference>
<dbReference type="Pfam" id="PF06289">
    <property type="entry name" value="FlbD"/>
    <property type="match status" value="1"/>
</dbReference>
<dbReference type="PANTHER" id="PTHR39185">
    <property type="entry name" value="SWARMING MOTILITY PROTEIN SWRD"/>
    <property type="match status" value="1"/>
</dbReference>
<dbReference type="InterPro" id="IPR009384">
    <property type="entry name" value="SwrD-like"/>
</dbReference>
<name>A0A162FD30_9BACI</name>
<accession>A0A162FD30</accession>
<gene>
    <name evidence="1" type="ORF">AZF04_01570</name>
</gene>
<protein>
    <submittedName>
        <fullName evidence="1">Flagellar protein FlbD</fullName>
    </submittedName>
</protein>
<organism evidence="1 2">
    <name type="scientific">Alkalihalobacillus trypoxylicola</name>
    <dbReference type="NCBI Taxonomy" id="519424"/>
    <lineage>
        <taxon>Bacteria</taxon>
        <taxon>Bacillati</taxon>
        <taxon>Bacillota</taxon>
        <taxon>Bacilli</taxon>
        <taxon>Bacillales</taxon>
        <taxon>Bacillaceae</taxon>
        <taxon>Alkalihalobacillus</taxon>
    </lineage>
</organism>
<evidence type="ECO:0000313" key="1">
    <source>
        <dbReference type="EMBL" id="KYG35331.1"/>
    </source>
</evidence>
<sequence length="75" mass="8525">MIELTRLNGKTFYLNVILIEQIEAFPDTTITLLNGKKLVVKDEISLVEEKINECLEMIGIKGILKEMEGQEDGEE</sequence>
<dbReference type="Proteomes" id="UP000075806">
    <property type="component" value="Unassembled WGS sequence"/>
</dbReference>
<dbReference type="OrthoDB" id="9799862at2"/>
<keyword evidence="2" id="KW-1185">Reference proteome</keyword>
<keyword evidence="1" id="KW-0969">Cilium</keyword>
<keyword evidence="1" id="KW-0282">Flagellum</keyword>
<proteinExistence type="predicted"/>
<dbReference type="RefSeq" id="WP_061947487.1">
    <property type="nucleotide sequence ID" value="NZ_LTAO01000001.1"/>
</dbReference>
<dbReference type="STRING" id="519424.AZF04_01570"/>
<evidence type="ECO:0000313" key="2">
    <source>
        <dbReference type="Proteomes" id="UP000075806"/>
    </source>
</evidence>